<dbReference type="EMBL" id="WUMK01000011">
    <property type="protein sequence ID" value="MXN48649.1"/>
    <property type="molecule type" value="Genomic_DNA"/>
</dbReference>
<name>A0A6N8SIN8_9HYPH</name>
<proteinExistence type="predicted"/>
<reference evidence="1 2" key="1">
    <citation type="submission" date="2019-12" db="EMBL/GenBank/DDBJ databases">
        <title>Shinella kummerowiae sp. nov., a symbiotic bacterium isolated from root nodules of the herbal legume Kummerowia stipulacea.</title>
        <authorList>
            <person name="Gao J."/>
        </authorList>
    </citation>
    <scope>NUCLEOTIDE SEQUENCE [LARGE SCALE GENOMIC DNA]</scope>
    <source>
        <strain evidence="1 2">CCBAU 25048</strain>
    </source>
</reference>
<dbReference type="OrthoDB" id="8115943at2"/>
<sequence>MNDLLYRRLRIRADAGWRHVVRAAAFQFDRQMLHDPAFRAARKRFYRSMLAEYRADQRDLANAFRF</sequence>
<dbReference type="AlphaFoldDB" id="A0A6N8SIN8"/>
<evidence type="ECO:0000313" key="2">
    <source>
        <dbReference type="Proteomes" id="UP000435802"/>
    </source>
</evidence>
<accession>A0A6N8SIN8</accession>
<comment type="caution">
    <text evidence="1">The sequence shown here is derived from an EMBL/GenBank/DDBJ whole genome shotgun (WGS) entry which is preliminary data.</text>
</comment>
<protein>
    <submittedName>
        <fullName evidence="1">Uncharacterized protein</fullName>
    </submittedName>
</protein>
<keyword evidence="2" id="KW-1185">Reference proteome</keyword>
<dbReference type="Proteomes" id="UP000435802">
    <property type="component" value="Unassembled WGS sequence"/>
</dbReference>
<gene>
    <name evidence="1" type="ORF">GR138_25920</name>
</gene>
<organism evidence="1 2">
    <name type="scientific">Shinella kummerowiae</name>
    <dbReference type="NCBI Taxonomy" id="417745"/>
    <lineage>
        <taxon>Bacteria</taxon>
        <taxon>Pseudomonadati</taxon>
        <taxon>Pseudomonadota</taxon>
        <taxon>Alphaproteobacteria</taxon>
        <taxon>Hyphomicrobiales</taxon>
        <taxon>Rhizobiaceae</taxon>
        <taxon>Shinella</taxon>
    </lineage>
</organism>
<dbReference type="RefSeq" id="WP_160862140.1">
    <property type="nucleotide sequence ID" value="NZ_WUMK01000011.1"/>
</dbReference>
<evidence type="ECO:0000313" key="1">
    <source>
        <dbReference type="EMBL" id="MXN48649.1"/>
    </source>
</evidence>